<comment type="caution">
    <text evidence="10">The sequence shown here is derived from an EMBL/GenBank/DDBJ whole genome shotgun (WGS) entry which is preliminary data.</text>
</comment>
<dbReference type="InterPro" id="IPR016570">
    <property type="entry name" value="UCP010361"/>
</dbReference>
<evidence type="ECO:0000256" key="8">
    <source>
        <dbReference type="SAM" id="MobiDB-lite"/>
    </source>
</evidence>
<feature type="transmembrane region" description="Helical" evidence="9">
    <location>
        <begin position="219"/>
        <end position="247"/>
    </location>
</feature>
<evidence type="ECO:0000256" key="4">
    <source>
        <dbReference type="ARBA" id="ARBA00022692"/>
    </source>
</evidence>
<evidence type="ECO:0000256" key="5">
    <source>
        <dbReference type="ARBA" id="ARBA00022989"/>
    </source>
</evidence>
<keyword evidence="6 9" id="KW-0472">Membrane</keyword>
<accession>A0A841BPI6</accession>
<dbReference type="GO" id="GO:0005886">
    <property type="term" value="C:plasma membrane"/>
    <property type="evidence" value="ECO:0007669"/>
    <property type="project" value="UniProtKB-SubCell"/>
</dbReference>
<comment type="similarity">
    <text evidence="7">Belongs to the glycosyltransferase 87 family.</text>
</comment>
<name>A0A841BPI6_9ACTN</name>
<dbReference type="AlphaFoldDB" id="A0A841BPI6"/>
<keyword evidence="3" id="KW-0808">Transferase</keyword>
<reference evidence="10 11" key="1">
    <citation type="submission" date="2020-08" db="EMBL/GenBank/DDBJ databases">
        <title>Sequencing the genomes of 1000 actinobacteria strains.</title>
        <authorList>
            <person name="Klenk H.-P."/>
        </authorList>
    </citation>
    <scope>NUCLEOTIDE SEQUENCE [LARGE SCALE GENOMIC DNA]</scope>
    <source>
        <strain evidence="10 11">DSM 45362</strain>
    </source>
</reference>
<sequence>MSSDTGTDGRRLVETSGGIDAPSRSDGFVAGLSQAVGGPMGDHAVPGRWSSRFWIAARIIIALTCATLALSFLQKSPCRSGAWADSLQYTKFCYTDVLALYGAEGLSDGKVPYVDTAVEYPVLTGAFMGLIGLPVHSYGVEHPEFNQYQAFYDITALALFGCAIATVAMLLAIRRRRPWDVAMFAVSPVLLVTATVNWDLLAIVFAVGGIWAWSKRNPALAGLLIGLGAAAKLWPGFLFVPLFALALRSLHGKGIFAESRSRTASVPGEPEGSTRNTYLVLARDIYFRARRGLIIAWRYVVAVSRQTRSFLLAAVTGIGVILAANVPVMVTHYDNWHRFISLNTERAVDWGTFWYVGRWADGLFMSGQPGDRGLFQWLSDSLNNPDDRLLNDVTLGLFVIACIGIIALTYFAPQEPRLAQLAFLVVAIFLLFNKVWSQQFTLWLLPLIVLARPRWGAFLLWQVAELGYFLAFYGELLGASGKSVIPEGTFIIAATFRWVMVAALCVMVVREILNPELDVVRRTPRYGKLLTV</sequence>
<feature type="transmembrane region" description="Helical" evidence="9">
    <location>
        <begin position="120"/>
        <end position="138"/>
    </location>
</feature>
<protein>
    <submittedName>
        <fullName evidence="10">Putative membrane protein</fullName>
    </submittedName>
</protein>
<feature type="transmembrane region" description="Helical" evidence="9">
    <location>
        <begin position="490"/>
        <end position="509"/>
    </location>
</feature>
<evidence type="ECO:0000256" key="2">
    <source>
        <dbReference type="ARBA" id="ARBA00022475"/>
    </source>
</evidence>
<gene>
    <name evidence="10" type="ORF">F4553_004366</name>
</gene>
<feature type="transmembrane region" description="Helical" evidence="9">
    <location>
        <begin position="456"/>
        <end position="478"/>
    </location>
</feature>
<dbReference type="PIRSF" id="PIRSF010361">
    <property type="entry name" value="UCP010361"/>
    <property type="match status" value="1"/>
</dbReference>
<evidence type="ECO:0000256" key="1">
    <source>
        <dbReference type="ARBA" id="ARBA00004651"/>
    </source>
</evidence>
<feature type="transmembrane region" description="Helical" evidence="9">
    <location>
        <begin position="418"/>
        <end position="436"/>
    </location>
</feature>
<dbReference type="InterPro" id="IPR018584">
    <property type="entry name" value="GT87"/>
</dbReference>
<evidence type="ECO:0000313" key="10">
    <source>
        <dbReference type="EMBL" id="MBB5870987.1"/>
    </source>
</evidence>
<dbReference type="EMBL" id="JACHMN010000002">
    <property type="protein sequence ID" value="MBB5870987.1"/>
    <property type="molecule type" value="Genomic_DNA"/>
</dbReference>
<feature type="transmembrane region" description="Helical" evidence="9">
    <location>
        <begin position="310"/>
        <end position="330"/>
    </location>
</feature>
<feature type="transmembrane region" description="Helical" evidence="9">
    <location>
        <begin position="150"/>
        <end position="173"/>
    </location>
</feature>
<dbReference type="Pfam" id="PF09594">
    <property type="entry name" value="GT87"/>
    <property type="match status" value="1"/>
</dbReference>
<keyword evidence="11" id="KW-1185">Reference proteome</keyword>
<feature type="transmembrane region" description="Helical" evidence="9">
    <location>
        <begin position="185"/>
        <end position="213"/>
    </location>
</feature>
<keyword evidence="5 9" id="KW-1133">Transmembrane helix</keyword>
<organism evidence="10 11">
    <name type="scientific">Allocatelliglobosispora scoriae</name>
    <dbReference type="NCBI Taxonomy" id="643052"/>
    <lineage>
        <taxon>Bacteria</taxon>
        <taxon>Bacillati</taxon>
        <taxon>Actinomycetota</taxon>
        <taxon>Actinomycetes</taxon>
        <taxon>Micromonosporales</taxon>
        <taxon>Micromonosporaceae</taxon>
        <taxon>Allocatelliglobosispora</taxon>
    </lineage>
</organism>
<evidence type="ECO:0000256" key="7">
    <source>
        <dbReference type="ARBA" id="ARBA00024033"/>
    </source>
</evidence>
<keyword evidence="4 9" id="KW-0812">Transmembrane</keyword>
<evidence type="ECO:0000256" key="3">
    <source>
        <dbReference type="ARBA" id="ARBA00022679"/>
    </source>
</evidence>
<dbReference type="GO" id="GO:0016758">
    <property type="term" value="F:hexosyltransferase activity"/>
    <property type="evidence" value="ECO:0007669"/>
    <property type="project" value="InterPro"/>
</dbReference>
<dbReference type="Proteomes" id="UP000587527">
    <property type="component" value="Unassembled WGS sequence"/>
</dbReference>
<proteinExistence type="inferred from homology"/>
<keyword evidence="2" id="KW-1003">Cell membrane</keyword>
<evidence type="ECO:0000313" key="11">
    <source>
        <dbReference type="Proteomes" id="UP000587527"/>
    </source>
</evidence>
<evidence type="ECO:0000256" key="9">
    <source>
        <dbReference type="SAM" id="Phobius"/>
    </source>
</evidence>
<feature type="transmembrane region" description="Helical" evidence="9">
    <location>
        <begin position="53"/>
        <end position="73"/>
    </location>
</feature>
<dbReference type="RefSeq" id="WP_246466446.1">
    <property type="nucleotide sequence ID" value="NZ_JACHMN010000002.1"/>
</dbReference>
<feature type="transmembrane region" description="Helical" evidence="9">
    <location>
        <begin position="393"/>
        <end position="411"/>
    </location>
</feature>
<feature type="region of interest" description="Disordered" evidence="8">
    <location>
        <begin position="1"/>
        <end position="25"/>
    </location>
</feature>
<comment type="subcellular location">
    <subcellularLocation>
        <location evidence="1">Cell membrane</location>
        <topology evidence="1">Multi-pass membrane protein</topology>
    </subcellularLocation>
</comment>
<evidence type="ECO:0000256" key="6">
    <source>
        <dbReference type="ARBA" id="ARBA00023136"/>
    </source>
</evidence>